<name>A0A2N6LDJ4_9CYAN</name>
<dbReference type="InterPro" id="IPR021109">
    <property type="entry name" value="Peptidase_aspartic_dom_sf"/>
</dbReference>
<organism evidence="2 3">
    <name type="scientific">Fischerella thermalis CCMEE 5318</name>
    <dbReference type="NCBI Taxonomy" id="2019666"/>
    <lineage>
        <taxon>Bacteria</taxon>
        <taxon>Bacillati</taxon>
        <taxon>Cyanobacteriota</taxon>
        <taxon>Cyanophyceae</taxon>
        <taxon>Nostocales</taxon>
        <taxon>Hapalosiphonaceae</taxon>
        <taxon>Fischerella</taxon>
    </lineage>
</organism>
<proteinExistence type="predicted"/>
<reference evidence="2 3" key="1">
    <citation type="submission" date="2017-07" db="EMBL/GenBank/DDBJ databases">
        <title>Genomes of Fischerella (Mastigocladus) sp. strains.</title>
        <authorList>
            <person name="Miller S.R."/>
        </authorList>
    </citation>
    <scope>NUCLEOTIDE SEQUENCE [LARGE SCALE GENOMIC DNA]</scope>
    <source>
        <strain evidence="2 3">CCMEE 5318</strain>
    </source>
</reference>
<evidence type="ECO:0000256" key="1">
    <source>
        <dbReference type="SAM" id="MobiDB-lite"/>
    </source>
</evidence>
<evidence type="ECO:0000313" key="2">
    <source>
        <dbReference type="EMBL" id="PMB21167.1"/>
    </source>
</evidence>
<evidence type="ECO:0000313" key="3">
    <source>
        <dbReference type="Proteomes" id="UP000235081"/>
    </source>
</evidence>
<dbReference type="EMBL" id="NMQE01000453">
    <property type="protein sequence ID" value="PMB21167.1"/>
    <property type="molecule type" value="Genomic_DNA"/>
</dbReference>
<dbReference type="AlphaFoldDB" id="A0A2N6LDJ4"/>
<comment type="caution">
    <text evidence="2">The sequence shown here is derived from an EMBL/GenBank/DDBJ whole genome shotgun (WGS) entry which is preliminary data.</text>
</comment>
<sequence>MIRGMKLAISVMLFIQVTSNICVFSQAFSVSFPFEVDSLRGFVCIQLSINECEPRWFILDTGADGAYLTYEAAKHFGVSIDKRKQETVSMPWHGEIKGYVVDQAPPLVLSTQLRRMGNFAYKIRGPIMIFPSDFRVDPVLIRGRFIQPAGAVGLNIFGEQVIRICYDTQTLTIANDLSRESWIEVTGKPCHKEFFCARITVGDYTFDAFIDSGLNAELSLSRDWGERLKQYLWRPFMEFDTRTLYDAFLLPPVKIGEITLPLLRVETHTPDLPPILGSFGMLHFNWQFDCSERRVYVQLRRNPPRLYCKAHLLRIILIECSGNECTIVSVPRSEAERAGIAGECALLAINDISLREIQEHFGTQRVVDFYQSLVLSPIIGQVRLRVRCNDDLKEVVFGNMLSLREQTIVSYFISKNKIISGIETYDNDFVLRFPPESPAKFSIEGKPVQLGGKDEVILHLIRIVGLDSDRPTIEEFFLHLHKHLLQGKPVQLVCKDDKGREVLVEIPAVEPQKAEDTPSPVPPKETRDE</sequence>
<dbReference type="Gene3D" id="2.40.70.10">
    <property type="entry name" value="Acid Proteases"/>
    <property type="match status" value="1"/>
</dbReference>
<feature type="region of interest" description="Disordered" evidence="1">
    <location>
        <begin position="508"/>
        <end position="529"/>
    </location>
</feature>
<protein>
    <recommendedName>
        <fullName evidence="4">Peptidase A2 domain-containing protein</fullName>
    </recommendedName>
</protein>
<gene>
    <name evidence="2" type="ORF">CEN46_14970</name>
</gene>
<evidence type="ECO:0008006" key="4">
    <source>
        <dbReference type="Google" id="ProtNLM"/>
    </source>
</evidence>
<dbReference type="Proteomes" id="UP000235081">
    <property type="component" value="Unassembled WGS sequence"/>
</dbReference>
<accession>A0A2N6LDJ4</accession>